<dbReference type="Proteomes" id="UP000014760">
    <property type="component" value="Unassembled WGS sequence"/>
</dbReference>
<sequence length="292" mass="33882">MWYVQLCLDPLISMIPDKCRLMDFLLQRRDSKPVILTVCKQMLTPGSQASLTSIAMTFNKLNRVYWNHLDAEIQALACDNFPADQLVKRTPVIDQSDMYTHVFSVFVDNKVIPYKFMVSVLIEYIRSLNHFQIAVQHYLYELIINTLVQHNCFYQLHQFLQYHVLSDSKPLACLMLSLESFYPPAHQLALDMLKRLCTANEEIVEVLLSKHQIVPALRFIRSVGAVDQASARKFLEAARTSDDRMLFYTVFKFFEQRNIRLRNNPNFPLGEHCETYVKHFGELFGNSASTAS</sequence>
<dbReference type="GO" id="GO:0031902">
    <property type="term" value="C:late endosome membrane"/>
    <property type="evidence" value="ECO:0007669"/>
    <property type="project" value="TreeGrafter"/>
</dbReference>
<dbReference type="PANTHER" id="PTHR12897">
    <property type="entry name" value="COLON CANCER-ASSOCIATED PROTEIN MIC1"/>
    <property type="match status" value="1"/>
</dbReference>
<dbReference type="STRING" id="283909.R7UL90"/>
<protein>
    <recommendedName>
        <fullName evidence="1">Mic1 domain-containing protein</fullName>
    </recommendedName>
</protein>
<accession>R7UL90</accession>
<evidence type="ECO:0000313" key="3">
    <source>
        <dbReference type="EnsemblMetazoa" id="CapteP178501"/>
    </source>
</evidence>
<dbReference type="GO" id="GO:0005765">
    <property type="term" value="C:lysosomal membrane"/>
    <property type="evidence" value="ECO:0007669"/>
    <property type="project" value="TreeGrafter"/>
</dbReference>
<dbReference type="HOGENOM" id="CLU_953909_0_0_1"/>
<reference evidence="4" key="1">
    <citation type="submission" date="2012-12" db="EMBL/GenBank/DDBJ databases">
        <authorList>
            <person name="Hellsten U."/>
            <person name="Grimwood J."/>
            <person name="Chapman J.A."/>
            <person name="Shapiro H."/>
            <person name="Aerts A."/>
            <person name="Otillar R.P."/>
            <person name="Terry A.Y."/>
            <person name="Boore J.L."/>
            <person name="Simakov O."/>
            <person name="Marletaz F."/>
            <person name="Cho S.-J."/>
            <person name="Edsinger-Gonzales E."/>
            <person name="Havlak P."/>
            <person name="Kuo D.-H."/>
            <person name="Larsson T."/>
            <person name="Lv J."/>
            <person name="Arendt D."/>
            <person name="Savage R."/>
            <person name="Osoegawa K."/>
            <person name="de Jong P."/>
            <person name="Lindberg D.R."/>
            <person name="Seaver E.C."/>
            <person name="Weisblat D.A."/>
            <person name="Putnam N.H."/>
            <person name="Grigoriev I.V."/>
            <person name="Rokhsar D.S."/>
        </authorList>
    </citation>
    <scope>NUCLEOTIDE SEQUENCE</scope>
    <source>
        <strain evidence="4">I ESC-2004</strain>
    </source>
</reference>
<dbReference type="EMBL" id="KB302197">
    <property type="protein sequence ID" value="ELU04563.1"/>
    <property type="molecule type" value="Genomic_DNA"/>
</dbReference>
<evidence type="ECO:0000259" key="1">
    <source>
        <dbReference type="Pfam" id="PF07035"/>
    </source>
</evidence>
<dbReference type="InterPro" id="IPR009755">
    <property type="entry name" value="RMC1_C"/>
</dbReference>
<dbReference type="PANTHER" id="PTHR12897:SF4">
    <property type="entry name" value="REGULATOR OF MON1-CCZ1 COMPLEX"/>
    <property type="match status" value="1"/>
</dbReference>
<gene>
    <name evidence="2" type="ORF">CAPTEDRAFT_178501</name>
</gene>
<name>R7UL90_CAPTE</name>
<dbReference type="OrthoDB" id="6288564at2759"/>
<proteinExistence type="predicted"/>
<dbReference type="Pfam" id="PF07035">
    <property type="entry name" value="RMC1_C"/>
    <property type="match status" value="1"/>
</dbReference>
<dbReference type="GO" id="GO:0035658">
    <property type="term" value="C:Mon1-Ccz1 complex"/>
    <property type="evidence" value="ECO:0007669"/>
    <property type="project" value="InterPro"/>
</dbReference>
<dbReference type="OMA" id="HREQMIV"/>
<reference evidence="3" key="3">
    <citation type="submission" date="2015-06" db="UniProtKB">
        <authorList>
            <consortium name="EnsemblMetazoa"/>
        </authorList>
    </citation>
    <scope>IDENTIFICATION</scope>
</reference>
<dbReference type="GO" id="GO:0010506">
    <property type="term" value="P:regulation of autophagy"/>
    <property type="evidence" value="ECO:0007669"/>
    <property type="project" value="InterPro"/>
</dbReference>
<evidence type="ECO:0000313" key="2">
    <source>
        <dbReference type="EMBL" id="ELU04563.1"/>
    </source>
</evidence>
<evidence type="ECO:0000313" key="4">
    <source>
        <dbReference type="Proteomes" id="UP000014760"/>
    </source>
</evidence>
<reference evidence="2 4" key="2">
    <citation type="journal article" date="2013" name="Nature">
        <title>Insights into bilaterian evolution from three spiralian genomes.</title>
        <authorList>
            <person name="Simakov O."/>
            <person name="Marletaz F."/>
            <person name="Cho S.J."/>
            <person name="Edsinger-Gonzales E."/>
            <person name="Havlak P."/>
            <person name="Hellsten U."/>
            <person name="Kuo D.H."/>
            <person name="Larsson T."/>
            <person name="Lv J."/>
            <person name="Arendt D."/>
            <person name="Savage R."/>
            <person name="Osoegawa K."/>
            <person name="de Jong P."/>
            <person name="Grimwood J."/>
            <person name="Chapman J.A."/>
            <person name="Shapiro H."/>
            <person name="Aerts A."/>
            <person name="Otillar R.P."/>
            <person name="Terry A.Y."/>
            <person name="Boore J.L."/>
            <person name="Grigoriev I.V."/>
            <person name="Lindberg D.R."/>
            <person name="Seaver E.C."/>
            <person name="Weisblat D.A."/>
            <person name="Putnam N.H."/>
            <person name="Rokhsar D.S."/>
        </authorList>
    </citation>
    <scope>NUCLEOTIDE SEQUENCE</scope>
    <source>
        <strain evidence="2 4">I ESC-2004</strain>
    </source>
</reference>
<feature type="domain" description="Mic1" evidence="1">
    <location>
        <begin position="28"/>
        <end position="268"/>
    </location>
</feature>
<dbReference type="AlphaFoldDB" id="R7UL90"/>
<organism evidence="2">
    <name type="scientific">Capitella teleta</name>
    <name type="common">Polychaete worm</name>
    <dbReference type="NCBI Taxonomy" id="283909"/>
    <lineage>
        <taxon>Eukaryota</taxon>
        <taxon>Metazoa</taxon>
        <taxon>Spiralia</taxon>
        <taxon>Lophotrochozoa</taxon>
        <taxon>Annelida</taxon>
        <taxon>Polychaeta</taxon>
        <taxon>Sedentaria</taxon>
        <taxon>Scolecida</taxon>
        <taxon>Capitellidae</taxon>
        <taxon>Capitella</taxon>
    </lineage>
</organism>
<keyword evidence="4" id="KW-1185">Reference proteome</keyword>
<dbReference type="InterPro" id="IPR040371">
    <property type="entry name" value="RMC1"/>
</dbReference>
<dbReference type="EnsemblMetazoa" id="CapteT178501">
    <property type="protein sequence ID" value="CapteP178501"/>
    <property type="gene ID" value="CapteG178501"/>
</dbReference>
<dbReference type="EMBL" id="AMQN01001384">
    <property type="status" value="NOT_ANNOTATED_CDS"/>
    <property type="molecule type" value="Genomic_DNA"/>
</dbReference>